<organism evidence="2 3">
    <name type="scientific">Xylaria arbuscula</name>
    <dbReference type="NCBI Taxonomy" id="114810"/>
    <lineage>
        <taxon>Eukaryota</taxon>
        <taxon>Fungi</taxon>
        <taxon>Dikarya</taxon>
        <taxon>Ascomycota</taxon>
        <taxon>Pezizomycotina</taxon>
        <taxon>Sordariomycetes</taxon>
        <taxon>Xylariomycetidae</taxon>
        <taxon>Xylariales</taxon>
        <taxon>Xylariaceae</taxon>
        <taxon>Xylaria</taxon>
    </lineage>
</organism>
<comment type="caution">
    <text evidence="2">The sequence shown here is derived from an EMBL/GenBank/DDBJ whole genome shotgun (WGS) entry which is preliminary data.</text>
</comment>
<evidence type="ECO:0000256" key="1">
    <source>
        <dbReference type="SAM" id="MobiDB-lite"/>
    </source>
</evidence>
<name>A0A9W8NG83_9PEZI</name>
<accession>A0A9W8NG83</accession>
<dbReference type="Proteomes" id="UP001148614">
    <property type="component" value="Unassembled WGS sequence"/>
</dbReference>
<evidence type="ECO:0000313" key="3">
    <source>
        <dbReference type="Proteomes" id="UP001148614"/>
    </source>
</evidence>
<keyword evidence="3" id="KW-1185">Reference proteome</keyword>
<sequence length="144" mass="15923">MVVAIERVWAPSPITTVEPEDERKNLIKRVVNQKVMVPDILSLMPAWPSEVQPDIDEIDKEIDGWLPTREKESQAQATRQLHAADSRVLPTLQEGKNAGPHASSCTGYSSGTTRSTLVASSRRMMKALDDAVRRRTSASTTVLD</sequence>
<dbReference type="AlphaFoldDB" id="A0A9W8NG83"/>
<feature type="region of interest" description="Disordered" evidence="1">
    <location>
        <begin position="91"/>
        <end position="118"/>
    </location>
</feature>
<gene>
    <name evidence="2" type="ORF">NPX13_g4573</name>
</gene>
<feature type="compositionally biased region" description="Polar residues" evidence="1">
    <location>
        <begin position="103"/>
        <end position="118"/>
    </location>
</feature>
<evidence type="ECO:0000313" key="2">
    <source>
        <dbReference type="EMBL" id="KAJ3573799.1"/>
    </source>
</evidence>
<reference evidence="2" key="1">
    <citation type="submission" date="2022-07" db="EMBL/GenBank/DDBJ databases">
        <title>Genome Sequence of Xylaria arbuscula.</title>
        <authorList>
            <person name="Buettner E."/>
        </authorList>
    </citation>
    <scope>NUCLEOTIDE SEQUENCE</scope>
    <source>
        <strain evidence="2">VT107</strain>
    </source>
</reference>
<dbReference type="VEuPathDB" id="FungiDB:F4678DRAFT_464721"/>
<dbReference type="EMBL" id="JANPWZ010000656">
    <property type="protein sequence ID" value="KAJ3573799.1"/>
    <property type="molecule type" value="Genomic_DNA"/>
</dbReference>
<proteinExistence type="predicted"/>
<protein>
    <submittedName>
        <fullName evidence="2">Uncharacterized protein</fullName>
    </submittedName>
</protein>